<dbReference type="InterPro" id="IPR012337">
    <property type="entry name" value="RNaseH-like_sf"/>
</dbReference>
<proteinExistence type="predicted"/>
<comment type="caution">
    <text evidence="2">The sequence shown here is derived from an EMBL/GenBank/DDBJ whole genome shotgun (WGS) entry which is preliminary data.</text>
</comment>
<name>A0A2G5UIT9_9PELO</name>
<dbReference type="GO" id="GO:0046983">
    <property type="term" value="F:protein dimerization activity"/>
    <property type="evidence" value="ECO:0007669"/>
    <property type="project" value="InterPro"/>
</dbReference>
<evidence type="ECO:0000313" key="3">
    <source>
        <dbReference type="Proteomes" id="UP000230233"/>
    </source>
</evidence>
<reference evidence="3" key="1">
    <citation type="submission" date="2017-10" db="EMBL/GenBank/DDBJ databases">
        <title>Rapid genome shrinkage in a self-fertile nematode reveals novel sperm competition proteins.</title>
        <authorList>
            <person name="Yin D."/>
            <person name="Schwarz E.M."/>
            <person name="Thomas C.G."/>
            <person name="Felde R.L."/>
            <person name="Korf I.F."/>
            <person name="Cutter A.D."/>
            <person name="Schartner C.M."/>
            <person name="Ralston E.J."/>
            <person name="Meyer B.J."/>
            <person name="Haag E.S."/>
        </authorList>
    </citation>
    <scope>NUCLEOTIDE SEQUENCE [LARGE SCALE GENOMIC DNA]</scope>
    <source>
        <strain evidence="3">JU1422</strain>
    </source>
</reference>
<accession>A0A2G5UIT9</accession>
<evidence type="ECO:0000259" key="1">
    <source>
        <dbReference type="Pfam" id="PF05699"/>
    </source>
</evidence>
<sequence>MNHSGASQPGTSSSLIPSKYRFAQVRVNGVKRKLVFTDSSEKPRKEDVDPKTIELMSHFFVSQGLPLKCAREPTFINLVRYLNPSHSIPSPFQMKSFLANSSKKLKERPTAHFTRGVGPLCLTLDYVGDDQKFLVYSIHWFEKAFERQNIVCFWRLRLRDIRDSESLLLPARTSVDSISYATVKFDSIVLPSLEAYDLVVRSRVGKRYYVCFHHYMTMFVENVMRIPELAKGLDQLNNLVCFIREHSQFYTLFENIKKARNVQFDLPITKRGERWEQTFMFLTKCLALHDTFFEYAEEAGYQNYISNMMFNYLLYFQRLLQQCVNISRELSQPHNSISQVIPKINELKTFILGSKRRYRFQNTVEESLKYVFENITHDKSHFLYEIASLLDPRYAYGKTFSLEKWLNIERRASEEFQITSEDSDLITVHQRQKVIKDNFEMYRQMLELGVEQSENPFQWWTECHKAMKFLSEVALQYLACPATTVNASYYFGKGGKFEHLCDRLSFKELDTFLINAGMHQKYVGKGFDNNEEEITPELKESLENTANRLHVRRVFIPRDPTLRVSQFFHNLKVPVALFPVKVISNPSVIKKPPPPLESDSQADEALEEVHFLENKVKIEDDPLRAPPMRFTVPLEDKPTDLALRCLPMLSEVKNEDLEIADNGERLGKLYDEALRFARLL</sequence>
<dbReference type="InterPro" id="IPR040129">
    <property type="entry name" value="Lin-15B-like"/>
</dbReference>
<dbReference type="PANTHER" id="PTHR22716">
    <property type="entry name" value="ETS CLASS TRANSCRIPTION FACTOR-RELATED-RELATED"/>
    <property type="match status" value="1"/>
</dbReference>
<feature type="domain" description="HAT C-terminal dimerisation" evidence="1">
    <location>
        <begin position="445"/>
        <end position="496"/>
    </location>
</feature>
<dbReference type="AlphaFoldDB" id="A0A2G5UIT9"/>
<dbReference type="EMBL" id="PDUG01000003">
    <property type="protein sequence ID" value="PIC39458.1"/>
    <property type="molecule type" value="Genomic_DNA"/>
</dbReference>
<dbReference type="OrthoDB" id="5841281at2759"/>
<evidence type="ECO:0000313" key="2">
    <source>
        <dbReference type="EMBL" id="PIC39458.1"/>
    </source>
</evidence>
<dbReference type="Proteomes" id="UP000230233">
    <property type="component" value="Chromosome III"/>
</dbReference>
<dbReference type="SUPFAM" id="SSF53098">
    <property type="entry name" value="Ribonuclease H-like"/>
    <property type="match status" value="1"/>
</dbReference>
<dbReference type="GO" id="GO:0040027">
    <property type="term" value="P:negative regulation of vulval development"/>
    <property type="evidence" value="ECO:0007669"/>
    <property type="project" value="InterPro"/>
</dbReference>
<dbReference type="InterPro" id="IPR008906">
    <property type="entry name" value="HATC_C_dom"/>
</dbReference>
<keyword evidence="3" id="KW-1185">Reference proteome</keyword>
<dbReference type="Pfam" id="PF05699">
    <property type="entry name" value="Dimer_Tnp_hAT"/>
    <property type="match status" value="1"/>
</dbReference>
<gene>
    <name evidence="2" type="primary">Cnig_chr_III.g11138</name>
    <name evidence="2" type="ORF">B9Z55_011138</name>
</gene>
<dbReference type="PANTHER" id="PTHR22716:SF1">
    <property type="entry name" value="ETS CLASS TRANSCRIPTION FACTOR-RELATED"/>
    <property type="match status" value="1"/>
</dbReference>
<organism evidence="2 3">
    <name type="scientific">Caenorhabditis nigoni</name>
    <dbReference type="NCBI Taxonomy" id="1611254"/>
    <lineage>
        <taxon>Eukaryota</taxon>
        <taxon>Metazoa</taxon>
        <taxon>Ecdysozoa</taxon>
        <taxon>Nematoda</taxon>
        <taxon>Chromadorea</taxon>
        <taxon>Rhabditida</taxon>
        <taxon>Rhabditina</taxon>
        <taxon>Rhabditomorpha</taxon>
        <taxon>Rhabditoidea</taxon>
        <taxon>Rhabditidae</taxon>
        <taxon>Peloderinae</taxon>
        <taxon>Caenorhabditis</taxon>
    </lineage>
</organism>
<protein>
    <recommendedName>
        <fullName evidence="1">HAT C-terminal dimerisation domain-containing protein</fullName>
    </recommendedName>
</protein>